<dbReference type="SUPFAM" id="SSF50630">
    <property type="entry name" value="Acid proteases"/>
    <property type="match status" value="1"/>
</dbReference>
<comment type="caution">
    <text evidence="2">The sequence shown here is derived from an EMBL/GenBank/DDBJ whole genome shotgun (WGS) entry which is preliminary data.</text>
</comment>
<organism evidence="2 3">
    <name type="scientific">Acidomonas methanolica NBRC 104435</name>
    <dbReference type="NCBI Taxonomy" id="1231351"/>
    <lineage>
        <taxon>Bacteria</taxon>
        <taxon>Pseudomonadati</taxon>
        <taxon>Pseudomonadota</taxon>
        <taxon>Alphaproteobacteria</taxon>
        <taxon>Acetobacterales</taxon>
        <taxon>Acetobacteraceae</taxon>
        <taxon>Acidomonas</taxon>
    </lineage>
</organism>
<evidence type="ECO:0000313" key="2">
    <source>
        <dbReference type="EMBL" id="GAJ28706.1"/>
    </source>
</evidence>
<accession>A0A023D4I9</accession>
<dbReference type="Gene3D" id="2.40.70.10">
    <property type="entry name" value="Acid Proteases"/>
    <property type="match status" value="2"/>
</dbReference>
<gene>
    <name evidence="2" type="ORF">Amme_035_035</name>
</gene>
<dbReference type="Pfam" id="PF13650">
    <property type="entry name" value="Asp_protease_2"/>
    <property type="match status" value="2"/>
</dbReference>
<keyword evidence="1" id="KW-0732">Signal</keyword>
<dbReference type="Proteomes" id="UP000019760">
    <property type="component" value="Unassembled WGS sequence"/>
</dbReference>
<feature type="chain" id="PRO_5030001364" description="Peptidase A2 domain-containing protein" evidence="1">
    <location>
        <begin position="19"/>
        <end position="295"/>
    </location>
</feature>
<dbReference type="InterPro" id="IPR021109">
    <property type="entry name" value="Peptidase_aspartic_dom_sf"/>
</dbReference>
<evidence type="ECO:0000313" key="3">
    <source>
        <dbReference type="Proteomes" id="UP000019760"/>
    </source>
</evidence>
<dbReference type="AlphaFoldDB" id="A0A023D4I9"/>
<dbReference type="RefSeq" id="WP_052511807.1">
    <property type="nucleotide sequence ID" value="NZ_BAND01000035.1"/>
</dbReference>
<name>A0A023D4I9_ACIMT</name>
<feature type="signal peptide" evidence="1">
    <location>
        <begin position="1"/>
        <end position="18"/>
    </location>
</feature>
<evidence type="ECO:0000256" key="1">
    <source>
        <dbReference type="SAM" id="SignalP"/>
    </source>
</evidence>
<reference evidence="3" key="1">
    <citation type="journal article" date="2014" name="FEMS Microbiol. Lett.">
        <title>Draft Genomic DNA Sequence of the Facultatively Methylotrophic Bacterium Acidomonas methanolica type strain MB58.</title>
        <authorList>
            <person name="Higashiura N."/>
            <person name="Hadano H."/>
            <person name="Hirakawa H."/>
            <person name="Matsutani M."/>
            <person name="Takabe S."/>
            <person name="Matsushita K."/>
            <person name="Azuma Y."/>
        </authorList>
    </citation>
    <scope>NUCLEOTIDE SEQUENCE [LARGE SCALE GENOMIC DNA]</scope>
    <source>
        <strain evidence="3">MB58</strain>
    </source>
</reference>
<proteinExistence type="predicted"/>
<keyword evidence="3" id="KW-1185">Reference proteome</keyword>
<evidence type="ECO:0008006" key="4">
    <source>
        <dbReference type="Google" id="ProtNLM"/>
    </source>
</evidence>
<sequence length="295" mass="31907">MSRLFFLILLLFSTVARAETCRPHLVMEAPLRLDALFFSVPVMLDGHEASMLLDTGSEGSLVTPEGAGLLKLPQDRRHLTMLEGGSGRGTLSPNLIVSSLRIGTLDLGAQSMPLGALPGLPLITPPILGLLGGNIWRGLDLELDAPHHVVRFWSTPAGCADAPDWAGAFTTLPARRIGDRLLVPFVLDGVRGMALVDSGARSHIVSRDFAHRLGVSDAVLARDPGGVTSGVDLHARLYAWHRFGQLRLGNEVWDKPVLTVSMIQDGVDMLLGADWFARRDVWLAYASGRVFVRGE</sequence>
<reference evidence="2 3" key="2">
    <citation type="journal article" date="2014" name="FEMS Microbiol. Lett.">
        <title>Draft genomic DNA sequence of the facultatively methylotrophic bacterium Acidomonas methanolica type strain MB58.</title>
        <authorList>
            <person name="Higashiura N."/>
            <person name="Hadano H."/>
            <person name="Hirakawa H."/>
            <person name="Matsutani M."/>
            <person name="Takabe S."/>
            <person name="Matsushita K."/>
            <person name="Azuma Y."/>
        </authorList>
    </citation>
    <scope>NUCLEOTIDE SEQUENCE [LARGE SCALE GENOMIC DNA]</scope>
    <source>
        <strain evidence="2 3">MB58</strain>
    </source>
</reference>
<protein>
    <recommendedName>
        <fullName evidence="4">Peptidase A2 domain-containing protein</fullName>
    </recommendedName>
</protein>
<dbReference type="EMBL" id="BAND01000035">
    <property type="protein sequence ID" value="GAJ28706.1"/>
    <property type="molecule type" value="Genomic_DNA"/>
</dbReference>
<dbReference type="OrthoDB" id="7274117at2"/>